<protein>
    <recommendedName>
        <fullName evidence="2">UPF0301 protein GGR95_000828</fullName>
    </recommendedName>
</protein>
<dbReference type="EMBL" id="JACIEI010000002">
    <property type="protein sequence ID" value="MBB3993200.1"/>
    <property type="molecule type" value="Genomic_DNA"/>
</dbReference>
<dbReference type="RefSeq" id="WP_184563072.1">
    <property type="nucleotide sequence ID" value="NZ_JACIEI010000002.1"/>
</dbReference>
<dbReference type="HAMAP" id="MF_00758">
    <property type="entry name" value="UPF0301"/>
    <property type="match status" value="1"/>
</dbReference>
<dbReference type="Pfam" id="PF02622">
    <property type="entry name" value="DUF179"/>
    <property type="match status" value="1"/>
</dbReference>
<dbReference type="Proteomes" id="UP000530268">
    <property type="component" value="Unassembled WGS sequence"/>
</dbReference>
<sequence>MDLAGQFLVAMPGMDDPLFSRSVVFICDYSQEGAMGVIINKPAVDLKLAKVLTQLEMPVTADLSQAPVNLGGPVQTTRGFVLHRDTARSAPEPLVIPGGYVLTATKDILEDIGAGNGPDPYLFTLGFSGWGAGQLDNEIALNGWLTTSATPEMVFNTDRDAVWEAAVRSIGIDPLGLSAVAGRA</sequence>
<dbReference type="SUPFAM" id="SSF143456">
    <property type="entry name" value="VC0467-like"/>
    <property type="match status" value="1"/>
</dbReference>
<evidence type="ECO:0000313" key="4">
    <source>
        <dbReference type="Proteomes" id="UP000530268"/>
    </source>
</evidence>
<organism evidence="3 4">
    <name type="scientific">Sulfitobacter undariae</name>
    <dbReference type="NCBI Taxonomy" id="1563671"/>
    <lineage>
        <taxon>Bacteria</taxon>
        <taxon>Pseudomonadati</taxon>
        <taxon>Pseudomonadota</taxon>
        <taxon>Alphaproteobacteria</taxon>
        <taxon>Rhodobacterales</taxon>
        <taxon>Roseobacteraceae</taxon>
        <taxon>Sulfitobacter</taxon>
    </lineage>
</organism>
<comment type="caution">
    <text evidence="3">The sequence shown here is derived from an EMBL/GenBank/DDBJ whole genome shotgun (WGS) entry which is preliminary data.</text>
</comment>
<accession>A0A7W6GZ89</accession>
<dbReference type="PANTHER" id="PTHR30327:SF1">
    <property type="entry name" value="UPF0301 PROTEIN YQGE"/>
    <property type="match status" value="1"/>
</dbReference>
<evidence type="ECO:0000256" key="1">
    <source>
        <dbReference type="ARBA" id="ARBA00009600"/>
    </source>
</evidence>
<evidence type="ECO:0000256" key="2">
    <source>
        <dbReference type="HAMAP-Rule" id="MF_00758"/>
    </source>
</evidence>
<name>A0A7W6GZ89_9RHOB</name>
<dbReference type="Gene3D" id="3.40.1740.10">
    <property type="entry name" value="VC0467-like"/>
    <property type="match status" value="1"/>
</dbReference>
<dbReference type="GO" id="GO:0005829">
    <property type="term" value="C:cytosol"/>
    <property type="evidence" value="ECO:0007669"/>
    <property type="project" value="TreeGrafter"/>
</dbReference>
<reference evidence="3 4" key="1">
    <citation type="submission" date="2020-08" db="EMBL/GenBank/DDBJ databases">
        <title>Genomic Encyclopedia of Type Strains, Phase IV (KMG-IV): sequencing the most valuable type-strain genomes for metagenomic binning, comparative biology and taxonomic classification.</title>
        <authorList>
            <person name="Goeker M."/>
        </authorList>
    </citation>
    <scope>NUCLEOTIDE SEQUENCE [LARGE SCALE GENOMIC DNA]</scope>
    <source>
        <strain evidence="3 4">DSM 102234</strain>
    </source>
</reference>
<gene>
    <name evidence="3" type="ORF">GGR95_000828</name>
</gene>
<dbReference type="AlphaFoldDB" id="A0A7W6GZ89"/>
<dbReference type="InterPro" id="IPR003774">
    <property type="entry name" value="AlgH-like"/>
</dbReference>
<proteinExistence type="inferred from homology"/>
<dbReference type="PANTHER" id="PTHR30327">
    <property type="entry name" value="UNCHARACTERIZED PROTEIN YQGE"/>
    <property type="match status" value="1"/>
</dbReference>
<keyword evidence="4" id="KW-1185">Reference proteome</keyword>
<comment type="similarity">
    <text evidence="1 2">Belongs to the UPF0301 (AlgH) family.</text>
</comment>
<evidence type="ECO:0000313" key="3">
    <source>
        <dbReference type="EMBL" id="MBB3993200.1"/>
    </source>
</evidence>